<feature type="region of interest" description="Disordered" evidence="1">
    <location>
        <begin position="243"/>
        <end position="269"/>
    </location>
</feature>
<evidence type="ECO:0000256" key="1">
    <source>
        <dbReference type="SAM" id="MobiDB-lite"/>
    </source>
</evidence>
<dbReference type="InParanoid" id="D2VI86"/>
<dbReference type="GeneID" id="8853434"/>
<organism evidence="3">
    <name type="scientific">Naegleria gruberi</name>
    <name type="common">Amoeba</name>
    <dbReference type="NCBI Taxonomy" id="5762"/>
    <lineage>
        <taxon>Eukaryota</taxon>
        <taxon>Discoba</taxon>
        <taxon>Heterolobosea</taxon>
        <taxon>Tetramitia</taxon>
        <taxon>Eutetramitia</taxon>
        <taxon>Vahlkampfiidae</taxon>
        <taxon>Naegleria</taxon>
    </lineage>
</organism>
<evidence type="ECO:0000313" key="2">
    <source>
        <dbReference type="EMBL" id="EFC43466.1"/>
    </source>
</evidence>
<dbReference type="EMBL" id="GG738873">
    <property type="protein sequence ID" value="EFC43466.1"/>
    <property type="molecule type" value="Genomic_DNA"/>
</dbReference>
<feature type="region of interest" description="Disordered" evidence="1">
    <location>
        <begin position="1"/>
        <end position="61"/>
    </location>
</feature>
<name>D2VI86_NAEGR</name>
<evidence type="ECO:0000313" key="3">
    <source>
        <dbReference type="Proteomes" id="UP000006671"/>
    </source>
</evidence>
<reference evidence="2 3" key="1">
    <citation type="journal article" date="2010" name="Cell">
        <title>The genome of Naegleria gruberi illuminates early eukaryotic versatility.</title>
        <authorList>
            <person name="Fritz-Laylin L.K."/>
            <person name="Prochnik S.E."/>
            <person name="Ginger M.L."/>
            <person name="Dacks J.B."/>
            <person name="Carpenter M.L."/>
            <person name="Field M.C."/>
            <person name="Kuo A."/>
            <person name="Paredez A."/>
            <person name="Chapman J."/>
            <person name="Pham J."/>
            <person name="Shu S."/>
            <person name="Neupane R."/>
            <person name="Cipriano M."/>
            <person name="Mancuso J."/>
            <person name="Tu H."/>
            <person name="Salamov A."/>
            <person name="Lindquist E."/>
            <person name="Shapiro H."/>
            <person name="Lucas S."/>
            <person name="Grigoriev I.V."/>
            <person name="Cande W.Z."/>
            <person name="Fulton C."/>
            <person name="Rokhsar D.S."/>
            <person name="Dawson S.C."/>
        </authorList>
    </citation>
    <scope>NUCLEOTIDE SEQUENCE [LARGE SCALE GENOMIC DNA]</scope>
    <source>
        <strain evidence="2 3">NEG-M</strain>
    </source>
</reference>
<dbReference type="Proteomes" id="UP000006671">
    <property type="component" value="Unassembled WGS sequence"/>
</dbReference>
<dbReference type="AlphaFoldDB" id="D2VI86"/>
<proteinExistence type="predicted"/>
<dbReference type="VEuPathDB" id="AmoebaDB:NAEGRDRAFT_58294"/>
<keyword evidence="3" id="KW-1185">Reference proteome</keyword>
<dbReference type="RefSeq" id="XP_002676210.1">
    <property type="nucleotide sequence ID" value="XM_002676164.1"/>
</dbReference>
<dbReference type="KEGG" id="ngr:NAEGRDRAFT_58294"/>
<protein>
    <submittedName>
        <fullName evidence="2">Uncharacterized protein</fullName>
    </submittedName>
</protein>
<feature type="compositionally biased region" description="Basic and acidic residues" evidence="1">
    <location>
        <begin position="17"/>
        <end position="43"/>
    </location>
</feature>
<feature type="compositionally biased region" description="Basic residues" evidence="1">
    <location>
        <begin position="1"/>
        <end position="16"/>
    </location>
</feature>
<gene>
    <name evidence="2" type="ORF">NAEGRDRAFT_58294</name>
</gene>
<sequence length="361" mass="40859">MGKRKQITSSKSSKKVKKEEEEVDPIIKEEEVLKVEEPEDNKPEASTGHEASPKQNKQKNKKKMFWPVSMKSLQFNSDHSETDIKKLLEMVDKHGEEFIQHCCLGLFVQEKGGKHSLILNKRYKNVIATFGDVEKVSLLEIIFLPNLASVQVETIECKPHTKKTCFSSMNGLSKVHTYPSKLAWKINYGDGSFDLHVMVEAATKTIQNNSKGAYFDFSEYFNTSLTFFDASELEDTGRPRKISAGLLESRTPTTQSTTPPSPQTEKNPPTYSLLDTCGIIEKLCFKDQLFVFTFLAHSLQITPHPTQCPIQYPTQPEPHPTEQQSDIDSLFCEEEPTTACESHFIDPSLVDSLLKSNYNLN</sequence>
<accession>D2VI86</accession>